<dbReference type="GO" id="GO:0051082">
    <property type="term" value="F:unfolded protein binding"/>
    <property type="evidence" value="ECO:0007669"/>
    <property type="project" value="TreeGrafter"/>
</dbReference>
<dbReference type="EMBL" id="FTOR01000003">
    <property type="protein sequence ID" value="SIT09577.1"/>
    <property type="molecule type" value="Genomic_DNA"/>
</dbReference>
<dbReference type="PRINTS" id="PR00625">
    <property type="entry name" value="JDOMAIN"/>
</dbReference>
<protein>
    <submittedName>
        <fullName evidence="3">DnaJ domain-containing protein</fullName>
    </submittedName>
</protein>
<dbReference type="GO" id="GO:0051087">
    <property type="term" value="F:protein-folding chaperone binding"/>
    <property type="evidence" value="ECO:0007669"/>
    <property type="project" value="TreeGrafter"/>
</dbReference>
<name>A0A173MKW7_9BACT</name>
<dbReference type="KEGG" id="fln:FLA_4149"/>
<reference evidence="4" key="1">
    <citation type="submission" date="2017-01" db="EMBL/GenBank/DDBJ databases">
        <authorList>
            <person name="Varghese N."/>
            <person name="Submissions S."/>
        </authorList>
    </citation>
    <scope>NUCLEOTIDE SEQUENCE [LARGE SCALE GENOMIC DNA]</scope>
    <source>
        <strain evidence="4">DSM 21054</strain>
    </source>
</reference>
<keyword evidence="4" id="KW-1185">Reference proteome</keyword>
<dbReference type="Proteomes" id="UP000186917">
    <property type="component" value="Unassembled WGS sequence"/>
</dbReference>
<evidence type="ECO:0000256" key="1">
    <source>
        <dbReference type="SAM" id="Phobius"/>
    </source>
</evidence>
<dbReference type="STRING" id="477680.SAMN05421788_103454"/>
<dbReference type="AlphaFoldDB" id="A0A173MKW7"/>
<dbReference type="OrthoDB" id="9779622at2"/>
<dbReference type="Gene3D" id="1.10.287.110">
    <property type="entry name" value="DnaJ domain"/>
    <property type="match status" value="1"/>
</dbReference>
<dbReference type="GO" id="GO:0005737">
    <property type="term" value="C:cytoplasm"/>
    <property type="evidence" value="ECO:0007669"/>
    <property type="project" value="TreeGrafter"/>
</dbReference>
<dbReference type="SMART" id="SM00271">
    <property type="entry name" value="DnaJ"/>
    <property type="match status" value="1"/>
</dbReference>
<dbReference type="PROSITE" id="PS50076">
    <property type="entry name" value="DNAJ_2"/>
    <property type="match status" value="1"/>
</dbReference>
<dbReference type="PANTHER" id="PTHR43948">
    <property type="entry name" value="DNAJ HOMOLOG SUBFAMILY B"/>
    <property type="match status" value="1"/>
</dbReference>
<feature type="domain" description="J" evidence="2">
    <location>
        <begin position="12"/>
        <end position="79"/>
    </location>
</feature>
<evidence type="ECO:0000313" key="4">
    <source>
        <dbReference type="Proteomes" id="UP000186917"/>
    </source>
</evidence>
<dbReference type="InterPro" id="IPR001623">
    <property type="entry name" value="DnaJ_domain"/>
</dbReference>
<evidence type="ECO:0000313" key="3">
    <source>
        <dbReference type="EMBL" id="SIT09577.1"/>
    </source>
</evidence>
<keyword evidence="1" id="KW-1133">Transmembrane helix</keyword>
<accession>A0A173MKW7</accession>
<keyword evidence="1" id="KW-0812">Transmembrane</keyword>
<evidence type="ECO:0000259" key="2">
    <source>
        <dbReference type="PROSITE" id="PS50076"/>
    </source>
</evidence>
<dbReference type="CDD" id="cd06257">
    <property type="entry name" value="DnaJ"/>
    <property type="match status" value="1"/>
</dbReference>
<proteinExistence type="predicted"/>
<organism evidence="3 4">
    <name type="scientific">Filimonas lacunae</name>
    <dbReference type="NCBI Taxonomy" id="477680"/>
    <lineage>
        <taxon>Bacteria</taxon>
        <taxon>Pseudomonadati</taxon>
        <taxon>Bacteroidota</taxon>
        <taxon>Chitinophagia</taxon>
        <taxon>Chitinophagales</taxon>
        <taxon>Chitinophagaceae</taxon>
        <taxon>Filimonas</taxon>
    </lineage>
</organism>
<gene>
    <name evidence="3" type="ORF">SAMN05421788_103454</name>
</gene>
<feature type="transmembrane region" description="Helical" evidence="1">
    <location>
        <begin position="199"/>
        <end position="218"/>
    </location>
</feature>
<dbReference type="PANTHER" id="PTHR43948:SF10">
    <property type="entry name" value="MRJ, ISOFORM E"/>
    <property type="match status" value="1"/>
</dbReference>
<keyword evidence="1" id="KW-0472">Membrane</keyword>
<dbReference type="SUPFAM" id="SSF46565">
    <property type="entry name" value="Chaperone J-domain"/>
    <property type="match status" value="1"/>
</dbReference>
<dbReference type="Pfam" id="PF00226">
    <property type="entry name" value="DnaJ"/>
    <property type="match status" value="1"/>
</dbReference>
<sequence length="219" mass="25496">MQNVAEHMSTKDYYRILEIKPSAGSQEIRKAYRALAQRFHPDKNAGNPLAQLRFQEIKEAYEVLCDKQKRDAWHYQHYNPLQKSAPTAYSADDILQQSIQLYKKYSNQDPFRLNQDTLFAQIKQLLSNDYIRILQLQGEIHTNSAVINNILQSTYLLPYEYVQPISALLKNITPVLPQTEEDIQSCLLEKKRQMLWNKYKIPLAILLAGVLITIMLLSK</sequence>
<dbReference type="InterPro" id="IPR036869">
    <property type="entry name" value="J_dom_sf"/>
</dbReference>
<dbReference type="GO" id="GO:0044183">
    <property type="term" value="F:protein folding chaperone"/>
    <property type="evidence" value="ECO:0007669"/>
    <property type="project" value="TreeGrafter"/>
</dbReference>